<dbReference type="RefSeq" id="WP_135388018.1">
    <property type="nucleotide sequence ID" value="NZ_PGGK01000001.1"/>
</dbReference>
<dbReference type="GO" id="GO:0022625">
    <property type="term" value="C:cytosolic large ribosomal subunit"/>
    <property type="evidence" value="ECO:0007669"/>
    <property type="project" value="UniProtKB-UniRule"/>
</dbReference>
<dbReference type="AlphaFoldDB" id="A0A4E0R258"/>
<dbReference type="PANTHER" id="PTHR11545:SF3">
    <property type="entry name" value="LARGE RIBOSOMAL SUBUNIT PROTEIN UL13"/>
    <property type="match status" value="1"/>
</dbReference>
<dbReference type="InterPro" id="IPR005755">
    <property type="entry name" value="Ribosomal_uL13_euk/arc"/>
</dbReference>
<comment type="caution">
    <text evidence="6">The sequence shown here is derived from an EMBL/GenBank/DDBJ whole genome shotgun (WGS) entry which is preliminary data.</text>
</comment>
<keyword evidence="3 4" id="KW-0687">Ribonucleoprotein</keyword>
<dbReference type="SUPFAM" id="SSF52161">
    <property type="entry name" value="Ribosomal protein L13"/>
    <property type="match status" value="1"/>
</dbReference>
<reference evidence="6 7" key="1">
    <citation type="submission" date="2017-11" db="EMBL/GenBank/DDBJ databases">
        <title>Isolation and Characterization of Methanogenic Archaea from Saline Meromictic Lake at Siberia.</title>
        <authorList>
            <person name="Shen Y."/>
            <person name="Huang H.-H."/>
            <person name="Lai M.-C."/>
            <person name="Chen S.-C."/>
        </authorList>
    </citation>
    <scope>NUCLEOTIDE SEQUENCE [LARGE SCALE GENOMIC DNA]</scope>
    <source>
        <strain evidence="6 7">SY-01</strain>
    </source>
</reference>
<evidence type="ECO:0000256" key="4">
    <source>
        <dbReference type="HAMAP-Rule" id="MF_01366"/>
    </source>
</evidence>
<dbReference type="PROSITE" id="PS00783">
    <property type="entry name" value="RIBOSOMAL_L13"/>
    <property type="match status" value="1"/>
</dbReference>
<dbReference type="NCBIfam" id="NF005004">
    <property type="entry name" value="PRK06394.1"/>
    <property type="match status" value="1"/>
</dbReference>
<dbReference type="InterPro" id="IPR005823">
    <property type="entry name" value="Ribosomal_uL13_bac-type"/>
</dbReference>
<dbReference type="GO" id="GO:0017148">
    <property type="term" value="P:negative regulation of translation"/>
    <property type="evidence" value="ECO:0007669"/>
    <property type="project" value="TreeGrafter"/>
</dbReference>
<evidence type="ECO:0000313" key="7">
    <source>
        <dbReference type="Proteomes" id="UP000297295"/>
    </source>
</evidence>
<protein>
    <recommendedName>
        <fullName evidence="4">Large ribosomal subunit protein uL13</fullName>
    </recommendedName>
</protein>
<evidence type="ECO:0000256" key="2">
    <source>
        <dbReference type="ARBA" id="ARBA00022980"/>
    </source>
</evidence>
<dbReference type="EMBL" id="PGGK01000001">
    <property type="protein sequence ID" value="TGC11453.1"/>
    <property type="molecule type" value="Genomic_DNA"/>
</dbReference>
<evidence type="ECO:0000256" key="5">
    <source>
        <dbReference type="RuleBase" id="RU003877"/>
    </source>
</evidence>
<dbReference type="CDD" id="cd00392">
    <property type="entry name" value="Ribosomal_L13"/>
    <property type="match status" value="1"/>
</dbReference>
<dbReference type="OrthoDB" id="7668at2157"/>
<keyword evidence="7" id="KW-1185">Reference proteome</keyword>
<accession>A0A4E0R258</accession>
<comment type="subunit">
    <text evidence="4">Part of the 50S ribosomal subunit.</text>
</comment>
<dbReference type="GO" id="GO:0003729">
    <property type="term" value="F:mRNA binding"/>
    <property type="evidence" value="ECO:0007669"/>
    <property type="project" value="TreeGrafter"/>
</dbReference>
<gene>
    <name evidence="4" type="primary">rpl13</name>
    <name evidence="6" type="ORF">CUN85_00835</name>
</gene>
<dbReference type="InterPro" id="IPR036899">
    <property type="entry name" value="Ribosomal_uL13_sf"/>
</dbReference>
<dbReference type="NCBIfam" id="TIGR01077">
    <property type="entry name" value="L13_A_E"/>
    <property type="match status" value="1"/>
</dbReference>
<dbReference type="PIRSF" id="PIRSF002181">
    <property type="entry name" value="Ribosomal_L13"/>
    <property type="match status" value="1"/>
</dbReference>
<proteinExistence type="inferred from homology"/>
<dbReference type="Proteomes" id="UP000297295">
    <property type="component" value="Unassembled WGS sequence"/>
</dbReference>
<dbReference type="Pfam" id="PF00572">
    <property type="entry name" value="Ribosomal_L13"/>
    <property type="match status" value="1"/>
</dbReference>
<keyword evidence="2 4" id="KW-0689">Ribosomal protein</keyword>
<dbReference type="InterPro" id="IPR005822">
    <property type="entry name" value="Ribosomal_uL13"/>
</dbReference>
<dbReference type="Gene3D" id="3.90.1180.10">
    <property type="entry name" value="Ribosomal protein L13"/>
    <property type="match status" value="1"/>
</dbReference>
<evidence type="ECO:0000256" key="1">
    <source>
        <dbReference type="ARBA" id="ARBA00006227"/>
    </source>
</evidence>
<comment type="function">
    <text evidence="4">This protein is one of the early assembly proteins of the 50S ribosomal subunit, although it is not seen to bind rRNA by itself. It is important during the early stages of 50S assembly.</text>
</comment>
<dbReference type="InterPro" id="IPR023563">
    <property type="entry name" value="Ribosomal_uL13_CS"/>
</dbReference>
<comment type="similarity">
    <text evidence="1 4 5">Belongs to the universal ribosomal protein uL13 family.</text>
</comment>
<dbReference type="HAMAP" id="MF_01366">
    <property type="entry name" value="Ribosomal_uL13"/>
    <property type="match status" value="1"/>
</dbReference>
<dbReference type="GO" id="GO:0006412">
    <property type="term" value="P:translation"/>
    <property type="evidence" value="ECO:0007669"/>
    <property type="project" value="UniProtKB-UniRule"/>
</dbReference>
<name>A0A4E0R258_9EURY</name>
<dbReference type="PANTHER" id="PTHR11545">
    <property type="entry name" value="RIBOSOMAL PROTEIN L13"/>
    <property type="match status" value="1"/>
</dbReference>
<evidence type="ECO:0000313" key="6">
    <source>
        <dbReference type="EMBL" id="TGC11453.1"/>
    </source>
</evidence>
<organism evidence="6 7">
    <name type="scientific">Methanolobus halotolerans</name>
    <dbReference type="NCBI Taxonomy" id="2052935"/>
    <lineage>
        <taxon>Archaea</taxon>
        <taxon>Methanobacteriati</taxon>
        <taxon>Methanobacteriota</taxon>
        <taxon>Stenosarchaea group</taxon>
        <taxon>Methanomicrobia</taxon>
        <taxon>Methanosarcinales</taxon>
        <taxon>Methanosarcinaceae</taxon>
        <taxon>Methanolobus</taxon>
    </lineage>
</organism>
<evidence type="ECO:0000256" key="3">
    <source>
        <dbReference type="ARBA" id="ARBA00023274"/>
    </source>
</evidence>
<dbReference type="GO" id="GO:0003735">
    <property type="term" value="F:structural constituent of ribosome"/>
    <property type="evidence" value="ECO:0007669"/>
    <property type="project" value="UniProtKB-UniRule"/>
</dbReference>
<sequence length="139" mass="15608">MTIIDADGLIMGRLASTVAKRLLAGEQIDIVNADKAVISGSRLSTLREYDEILNIGNREFGPYFPRRPERILKRTVRGMLPYKRSRGKDAMSRLKVYIGVPSEFNDKEIISVKEADMNRLSSNKYITLGQVSAKLGSKF</sequence>